<reference evidence="1" key="1">
    <citation type="submission" date="2019-11" db="EMBL/GenBank/DDBJ databases">
        <authorList>
            <person name="Feng L."/>
        </authorList>
    </citation>
    <scope>NUCLEOTIDE SEQUENCE</scope>
    <source>
        <strain evidence="1">CButyricumLFYP62</strain>
    </source>
</reference>
<sequence>MIQILQIIILILELIMKGISEDEAITSACSRYGVAEEIIKKFF</sequence>
<gene>
    <name evidence="1" type="ORF">CBLFYP62_03268</name>
</gene>
<dbReference type="EMBL" id="CACRTU010000036">
    <property type="protein sequence ID" value="VYU67411.1"/>
    <property type="molecule type" value="Genomic_DNA"/>
</dbReference>
<protein>
    <submittedName>
        <fullName evidence="1">Uncharacterized protein</fullName>
    </submittedName>
</protein>
<evidence type="ECO:0000313" key="1">
    <source>
        <dbReference type="EMBL" id="VYU67411.1"/>
    </source>
</evidence>
<organism evidence="1">
    <name type="scientific">Clostridium butyricum</name>
    <dbReference type="NCBI Taxonomy" id="1492"/>
    <lineage>
        <taxon>Bacteria</taxon>
        <taxon>Bacillati</taxon>
        <taxon>Bacillota</taxon>
        <taxon>Clostridia</taxon>
        <taxon>Eubacteriales</taxon>
        <taxon>Clostridiaceae</taxon>
        <taxon>Clostridium</taxon>
    </lineage>
</organism>
<dbReference type="RefSeq" id="WP_266185300.1">
    <property type="nucleotide sequence ID" value="NZ_CACRTU010000036.1"/>
</dbReference>
<name>A0A6N3GTU3_CLOBU</name>
<proteinExistence type="predicted"/>
<dbReference type="AlphaFoldDB" id="A0A6N3GTU3"/>
<accession>A0A6N3GTU3</accession>